<organism evidence="3 4">
    <name type="scientific">Candidatus Desantisbacteria bacterium CG23_combo_of_CG06-09_8_20_14_all_40_23</name>
    <dbReference type="NCBI Taxonomy" id="1974550"/>
    <lineage>
        <taxon>Bacteria</taxon>
        <taxon>Candidatus Desantisiibacteriota</taxon>
    </lineage>
</organism>
<evidence type="ECO:0000256" key="1">
    <source>
        <dbReference type="SAM" id="Phobius"/>
    </source>
</evidence>
<keyword evidence="1" id="KW-1133">Transmembrane helix</keyword>
<accession>A0A2H0A7F5</accession>
<feature type="transmembrane region" description="Helical" evidence="1">
    <location>
        <begin position="164"/>
        <end position="186"/>
    </location>
</feature>
<keyword evidence="1" id="KW-0472">Membrane</keyword>
<feature type="transmembrane region" description="Helical" evidence="1">
    <location>
        <begin position="97"/>
        <end position="118"/>
    </location>
</feature>
<reference evidence="3 4" key="1">
    <citation type="submission" date="2017-09" db="EMBL/GenBank/DDBJ databases">
        <title>Depth-based differentiation of microbial function through sediment-hosted aquifers and enrichment of novel symbionts in the deep terrestrial subsurface.</title>
        <authorList>
            <person name="Probst A.J."/>
            <person name="Ladd B."/>
            <person name="Jarett J.K."/>
            <person name="Geller-Mcgrath D.E."/>
            <person name="Sieber C.M."/>
            <person name="Emerson J.B."/>
            <person name="Anantharaman K."/>
            <person name="Thomas B.C."/>
            <person name="Malmstrom R."/>
            <person name="Stieglmeier M."/>
            <person name="Klingl A."/>
            <person name="Woyke T."/>
            <person name="Ryan C.M."/>
            <person name="Banfield J.F."/>
        </authorList>
    </citation>
    <scope>NUCLEOTIDE SEQUENCE [LARGE SCALE GENOMIC DNA]</scope>
    <source>
        <strain evidence="3">CG23_combo_of_CG06-09_8_20_14_all_40_23</strain>
    </source>
</reference>
<dbReference type="Pfam" id="PF21926">
    <property type="entry name" value="FeeM"/>
    <property type="match status" value="1"/>
</dbReference>
<gene>
    <name evidence="3" type="ORF">COX18_03675</name>
</gene>
<feature type="transmembrane region" description="Helical" evidence="1">
    <location>
        <begin position="139"/>
        <end position="158"/>
    </location>
</feature>
<proteinExistence type="predicted"/>
<evidence type="ECO:0000313" key="4">
    <source>
        <dbReference type="Proteomes" id="UP000231067"/>
    </source>
</evidence>
<sequence>MKDTKVIESSKINKSIANIEVRQDEITILEFFSPLLLLISIYFFPIQIFYLIGLFLYGLFFIMEAYLKRVTPTCIFIFFIFLLLSFLYFIFNQRWFIFYTGSFFYFPLAMMSIVLLAMKKPFTIYYSGEQGLLSLHYTISIMWTIIYTLSAIISIILIPNPAFVYLPLSLIAIGEIGIVTMSLFYFGPLYNRKKIFNISQYTFKEVGNSSQEHEDFYSLASQEIWGAIIQSKQKVIQSLNELKETLKIADSDYRKQIVRFVAYRDDKPIGTIFCVTDGSSGLPIERDIKKNMDSLRKVGKVMEIGHFAIKSSFRIRPDIVIGLFKCAIEFALEHDIAFIFNCPYEDSVDIYQKIDFVKISNEPIPDTVIGANVCVLILDLVRMVAYNKEIPDIHKHQLKPLLNQFLMERYYKRLLIRNIFKRNKEKQYNLKIEKIASEIFS</sequence>
<dbReference type="InterPro" id="IPR016181">
    <property type="entry name" value="Acyl_CoA_acyltransferase"/>
</dbReference>
<comment type="caution">
    <text evidence="3">The sequence shown here is derived from an EMBL/GenBank/DDBJ whole genome shotgun (WGS) entry which is preliminary data.</text>
</comment>
<dbReference type="AlphaFoldDB" id="A0A2H0A7F5"/>
<dbReference type="Proteomes" id="UP000231067">
    <property type="component" value="Unassembled WGS sequence"/>
</dbReference>
<dbReference type="InterPro" id="IPR054597">
    <property type="entry name" value="FeeM_cat"/>
</dbReference>
<keyword evidence="1" id="KW-0812">Transmembrane</keyword>
<feature type="domain" description="N-acyl amino acid synthase FeeM catalytic core" evidence="2">
    <location>
        <begin position="247"/>
        <end position="378"/>
    </location>
</feature>
<feature type="transmembrane region" description="Helical" evidence="1">
    <location>
        <begin position="74"/>
        <end position="91"/>
    </location>
</feature>
<dbReference type="SUPFAM" id="SSF55729">
    <property type="entry name" value="Acyl-CoA N-acyltransferases (Nat)"/>
    <property type="match status" value="1"/>
</dbReference>
<evidence type="ECO:0000259" key="2">
    <source>
        <dbReference type="Pfam" id="PF21926"/>
    </source>
</evidence>
<evidence type="ECO:0000313" key="3">
    <source>
        <dbReference type="EMBL" id="PIP41321.1"/>
    </source>
</evidence>
<name>A0A2H0A7F5_9BACT</name>
<dbReference type="Gene3D" id="3.40.630.30">
    <property type="match status" value="1"/>
</dbReference>
<feature type="transmembrane region" description="Helical" evidence="1">
    <location>
        <begin position="35"/>
        <end position="62"/>
    </location>
</feature>
<dbReference type="EMBL" id="PCSH01000069">
    <property type="protein sequence ID" value="PIP41321.1"/>
    <property type="molecule type" value="Genomic_DNA"/>
</dbReference>
<protein>
    <recommendedName>
        <fullName evidence="2">N-acyl amino acid synthase FeeM catalytic core domain-containing protein</fullName>
    </recommendedName>
</protein>